<protein>
    <recommendedName>
        <fullName evidence="4">Secreted protein</fullName>
    </recommendedName>
</protein>
<feature type="compositionally biased region" description="Low complexity" evidence="1">
    <location>
        <begin position="294"/>
        <end position="310"/>
    </location>
</feature>
<evidence type="ECO:0000256" key="1">
    <source>
        <dbReference type="SAM" id="MobiDB-lite"/>
    </source>
</evidence>
<dbReference type="Proteomes" id="UP001218071">
    <property type="component" value="Chromosome"/>
</dbReference>
<keyword evidence="3" id="KW-1185">Reference proteome</keyword>
<gene>
    <name evidence="2" type="ORF">CJEDD_00625</name>
</gene>
<sequence length="310" mass="32577">MDVDTSLKNDNTLSYTVSPSKKDAVDIKGTDTVLDVTDLAVTNPKAVNVRAGQTNGKSVTAKLGVDSNSDRQLWAWEIPAPSTKANEQSRITPVVDAEVAPWTIENDNCLPLVPSATTSKPIIADGTEYSTGITVANAEKDYQRLTGTVSIGGKTIKDAKVRVDASGKVYVTLPKGATGAVDNDKPVKVDVELSAQPREATKDSRYEAYNQPQVLRVAQDNGTVTGESPKFSGEVPVAKFAPEYNEPNTVRLGKSTTVAGIMAALCKDGELPEWATKAEGSSSLTGSSKKDKAATTSTAATTTAAPKSEA</sequence>
<reference evidence="2 3" key="1">
    <citation type="submission" date="2020-10" db="EMBL/GenBank/DDBJ databases">
        <title>Complete genome sequence of Corynebacterium jeddahense DSM 45997, type strain of Corynebacterium jeddahense.</title>
        <authorList>
            <person name="Busche T."/>
            <person name="Kalinowski J."/>
            <person name="Ruckert C."/>
        </authorList>
    </citation>
    <scope>NUCLEOTIDE SEQUENCE [LARGE SCALE GENOMIC DNA]</scope>
    <source>
        <strain evidence="2 3">DSM 45997</strain>
    </source>
</reference>
<accession>A0ABY7UHX3</accession>
<dbReference type="EMBL" id="CP063194">
    <property type="protein sequence ID" value="WCZ37756.1"/>
    <property type="molecule type" value="Genomic_DNA"/>
</dbReference>
<evidence type="ECO:0008006" key="4">
    <source>
        <dbReference type="Google" id="ProtNLM"/>
    </source>
</evidence>
<feature type="region of interest" description="Disordered" evidence="1">
    <location>
        <begin position="277"/>
        <end position="310"/>
    </location>
</feature>
<organism evidence="2 3">
    <name type="scientific">Corynebacterium jeddahense</name>
    <dbReference type="NCBI Taxonomy" id="1414719"/>
    <lineage>
        <taxon>Bacteria</taxon>
        <taxon>Bacillati</taxon>
        <taxon>Actinomycetota</taxon>
        <taxon>Actinomycetes</taxon>
        <taxon>Mycobacteriales</taxon>
        <taxon>Corynebacteriaceae</taxon>
        <taxon>Corynebacterium</taxon>
    </lineage>
</organism>
<name>A0ABY7UHX3_9CORY</name>
<proteinExistence type="predicted"/>
<evidence type="ECO:0000313" key="3">
    <source>
        <dbReference type="Proteomes" id="UP001218071"/>
    </source>
</evidence>
<evidence type="ECO:0000313" key="2">
    <source>
        <dbReference type="EMBL" id="WCZ37756.1"/>
    </source>
</evidence>